<dbReference type="GO" id="GO:0046872">
    <property type="term" value="F:metal ion binding"/>
    <property type="evidence" value="ECO:0007669"/>
    <property type="project" value="InterPro"/>
</dbReference>
<dbReference type="Pfam" id="PF11716">
    <property type="entry name" value="MDMPI_N"/>
    <property type="match status" value="1"/>
</dbReference>
<name>A0A4R0H388_9ACTN</name>
<protein>
    <submittedName>
        <fullName evidence="2">TIGR03086 family protein</fullName>
    </submittedName>
</protein>
<organism evidence="2 3">
    <name type="scientific">Kribbella soli</name>
    <dbReference type="NCBI Taxonomy" id="1124743"/>
    <lineage>
        <taxon>Bacteria</taxon>
        <taxon>Bacillati</taxon>
        <taxon>Actinomycetota</taxon>
        <taxon>Actinomycetes</taxon>
        <taxon>Propionibacteriales</taxon>
        <taxon>Kribbellaceae</taxon>
        <taxon>Kribbella</taxon>
    </lineage>
</organism>
<accession>A0A4R0H388</accession>
<keyword evidence="3" id="KW-1185">Reference proteome</keyword>
<reference evidence="2 3" key="1">
    <citation type="submission" date="2019-02" db="EMBL/GenBank/DDBJ databases">
        <title>Kribbella capetownensis sp. nov. and Kribbella speibonae sp. nov., isolated from soil.</title>
        <authorList>
            <person name="Curtis S.M."/>
            <person name="Norton I."/>
            <person name="Everest G.J."/>
            <person name="Meyers P.R."/>
        </authorList>
    </citation>
    <scope>NUCLEOTIDE SEQUENCE [LARGE SCALE GENOMIC DNA]</scope>
    <source>
        <strain evidence="2 3">KCTC 29219</strain>
    </source>
</reference>
<dbReference type="AlphaFoldDB" id="A0A4R0H388"/>
<dbReference type="Proteomes" id="UP000292346">
    <property type="component" value="Unassembled WGS sequence"/>
</dbReference>
<evidence type="ECO:0000259" key="1">
    <source>
        <dbReference type="Pfam" id="PF11716"/>
    </source>
</evidence>
<evidence type="ECO:0000313" key="3">
    <source>
        <dbReference type="Proteomes" id="UP000292346"/>
    </source>
</evidence>
<dbReference type="SUPFAM" id="SSF109854">
    <property type="entry name" value="DinB/YfiT-like putative metalloenzymes"/>
    <property type="match status" value="1"/>
</dbReference>
<dbReference type="InterPro" id="IPR034660">
    <property type="entry name" value="DinB/YfiT-like"/>
</dbReference>
<dbReference type="OrthoDB" id="5185819at2"/>
<gene>
    <name evidence="2" type="ORF">E0H45_37935</name>
</gene>
<dbReference type="NCBIfam" id="TIGR03086">
    <property type="entry name" value="TIGR03086 family metal-binding protein"/>
    <property type="match status" value="1"/>
</dbReference>
<dbReference type="InterPro" id="IPR024344">
    <property type="entry name" value="MDMPI_metal-binding"/>
</dbReference>
<dbReference type="InterPro" id="IPR017520">
    <property type="entry name" value="CHP03086"/>
</dbReference>
<feature type="domain" description="Mycothiol-dependent maleylpyruvate isomerase metal-binding" evidence="1">
    <location>
        <begin position="41"/>
        <end position="135"/>
    </location>
</feature>
<evidence type="ECO:0000313" key="2">
    <source>
        <dbReference type="EMBL" id="TCC02802.1"/>
    </source>
</evidence>
<sequence length="211" mass="22469">MDRLSAAWYAGSWRAAAHTGAEVSLQPGSQGIGMSGPIDVWREAAGKWTAVCSKVGDDQWNCRTPCVEWNVRALVDHTLEWQATGGALLGASLAAGDDWETIREAYATHLSDPSNLEGAVAEFAGIPKQELAAFLIGDLLIHSWDLARSVGADEALPPTAVEATMTGLQHVPQELLRGRNPLGQPMMGPAVQVSEAASLQDRMLAFTGRVP</sequence>
<proteinExistence type="predicted"/>
<dbReference type="EMBL" id="SJJZ01000005">
    <property type="protein sequence ID" value="TCC02802.1"/>
    <property type="molecule type" value="Genomic_DNA"/>
</dbReference>
<comment type="caution">
    <text evidence="2">The sequence shown here is derived from an EMBL/GenBank/DDBJ whole genome shotgun (WGS) entry which is preliminary data.</text>
</comment>
<dbReference type="RefSeq" id="WP_131346826.1">
    <property type="nucleotide sequence ID" value="NZ_SJJZ01000005.1"/>
</dbReference>